<reference evidence="2" key="1">
    <citation type="submission" date="2016-11" db="UniProtKB">
        <authorList>
            <consortium name="WormBaseParasite"/>
        </authorList>
    </citation>
    <scope>IDENTIFICATION</scope>
</reference>
<evidence type="ECO:0000313" key="2">
    <source>
        <dbReference type="WBParaSite" id="L893_g26843.t1"/>
    </source>
</evidence>
<protein>
    <submittedName>
        <fullName evidence="2">Mitochondrial import inner membrane translocase subunit TIM9</fullName>
    </submittedName>
</protein>
<dbReference type="AlphaFoldDB" id="A0A1I7ZJL8"/>
<organism evidence="1 2">
    <name type="scientific">Steinernema glaseri</name>
    <dbReference type="NCBI Taxonomy" id="37863"/>
    <lineage>
        <taxon>Eukaryota</taxon>
        <taxon>Metazoa</taxon>
        <taxon>Ecdysozoa</taxon>
        <taxon>Nematoda</taxon>
        <taxon>Chromadorea</taxon>
        <taxon>Rhabditida</taxon>
        <taxon>Tylenchina</taxon>
        <taxon>Panagrolaimomorpha</taxon>
        <taxon>Strongyloidoidea</taxon>
        <taxon>Steinernematidae</taxon>
        <taxon>Steinernema</taxon>
    </lineage>
</organism>
<evidence type="ECO:0000313" key="1">
    <source>
        <dbReference type="Proteomes" id="UP000095287"/>
    </source>
</evidence>
<keyword evidence="1" id="KW-1185">Reference proteome</keyword>
<proteinExistence type="predicted"/>
<dbReference type="WBParaSite" id="L893_g26843.t1">
    <property type="protein sequence ID" value="L893_g26843.t1"/>
    <property type="gene ID" value="L893_g26843"/>
</dbReference>
<name>A0A1I7ZJL8_9BILA</name>
<dbReference type="Proteomes" id="UP000095287">
    <property type="component" value="Unplaced"/>
</dbReference>
<accession>A0A1I7ZJL8</accession>
<sequence length="121" mass="14296">MLIYVRTTIRNRYLSIFMYMSRPTAPNTTYGWKFNFNRRRNPNITPEKMENIEKAKMTPEQFKRVEHLHMSWYTGAVSGLLGAVGRDMYTKMDRENREAFIQCLDVIEEDSDLKSSAKCLT</sequence>